<dbReference type="InterPro" id="IPR001509">
    <property type="entry name" value="Epimerase_deHydtase"/>
</dbReference>
<dbReference type="Gene3D" id="3.40.50.720">
    <property type="entry name" value="NAD(P)-binding Rossmann-like Domain"/>
    <property type="match status" value="1"/>
</dbReference>
<dbReference type="SUPFAM" id="SSF51735">
    <property type="entry name" value="NAD(P)-binding Rossmann-fold domains"/>
    <property type="match status" value="1"/>
</dbReference>
<dbReference type="PANTHER" id="PTHR48079">
    <property type="entry name" value="PROTEIN YEEZ"/>
    <property type="match status" value="1"/>
</dbReference>
<name>A0A4Y6Q2P8_PERCE</name>
<keyword evidence="4" id="KW-1185">Reference proteome</keyword>
<organism evidence="3 4">
    <name type="scientific">Persicimonas caeni</name>
    <dbReference type="NCBI Taxonomy" id="2292766"/>
    <lineage>
        <taxon>Bacteria</taxon>
        <taxon>Deltaproteobacteria</taxon>
        <taxon>Bradymonadales</taxon>
        <taxon>Bradymonadaceae</taxon>
        <taxon>Persicimonas</taxon>
    </lineage>
</organism>
<accession>A0A4Y6Q2P8</accession>
<evidence type="ECO:0000313" key="3">
    <source>
        <dbReference type="EMBL" id="QDG54285.1"/>
    </source>
</evidence>
<feature type="region of interest" description="Disordered" evidence="1">
    <location>
        <begin position="349"/>
        <end position="380"/>
    </location>
</feature>
<dbReference type="PANTHER" id="PTHR48079:SF6">
    <property type="entry name" value="NAD(P)-BINDING DOMAIN-CONTAINING PROTEIN-RELATED"/>
    <property type="match status" value="1"/>
</dbReference>
<dbReference type="Proteomes" id="UP000315995">
    <property type="component" value="Chromosome"/>
</dbReference>
<reference evidence="3 4" key="1">
    <citation type="submission" date="2019-06" db="EMBL/GenBank/DDBJ databases">
        <title>Persicimonas caeni gen. nov., sp. nov., a predatory bacterium isolated from solar saltern.</title>
        <authorList>
            <person name="Wang S."/>
        </authorList>
    </citation>
    <scope>NUCLEOTIDE SEQUENCE [LARGE SCALE GENOMIC DNA]</scope>
    <source>
        <strain evidence="3 4">YN101</strain>
    </source>
</reference>
<protein>
    <submittedName>
        <fullName evidence="3">NAD-dependent epimerase/dehydratase family protein</fullName>
    </submittedName>
</protein>
<dbReference type="AlphaFoldDB" id="A0A4Y6Q2P8"/>
<dbReference type="GO" id="GO:0005737">
    <property type="term" value="C:cytoplasm"/>
    <property type="evidence" value="ECO:0007669"/>
    <property type="project" value="TreeGrafter"/>
</dbReference>
<feature type="compositionally biased region" description="Basic and acidic residues" evidence="1">
    <location>
        <begin position="360"/>
        <end position="374"/>
    </location>
</feature>
<dbReference type="InterPro" id="IPR036291">
    <property type="entry name" value="NAD(P)-bd_dom_sf"/>
</dbReference>
<dbReference type="Pfam" id="PF01370">
    <property type="entry name" value="Epimerase"/>
    <property type="match status" value="1"/>
</dbReference>
<evidence type="ECO:0000256" key="1">
    <source>
        <dbReference type="SAM" id="MobiDB-lite"/>
    </source>
</evidence>
<dbReference type="InterPro" id="IPR051783">
    <property type="entry name" value="NAD(P)-dependent_oxidoreduct"/>
</dbReference>
<evidence type="ECO:0000259" key="2">
    <source>
        <dbReference type="Pfam" id="PF01370"/>
    </source>
</evidence>
<dbReference type="EMBL" id="CP041186">
    <property type="protein sequence ID" value="QDG54285.1"/>
    <property type="molecule type" value="Genomic_DNA"/>
</dbReference>
<dbReference type="OrthoDB" id="5491199at2"/>
<sequence>MAAPQRLVICSLAVLLPSPSSTTMTTLVTGGTGFLGRHLVQKLLDRGEDVRVLTRSFDLELADMGAEVVEGSLSEAEDVRRAVDGIERIYHLAGKVERDRSRAHLMYDLHVEGTRRLLGSLVDRNIEKIVYASTSGTVGVGEGPDFLASEDSPTAETIVKNWPYYLSKIYAERVCEKFIGKHDMPIVMMRPTLLLGPGDRKQSSTGDVVLFLKRKIPAQMSGGMSFVDVRDTADAFIAAMDKAPAGESYLLGSQNLPIVDFLKRLEEITGIPRPKMPVPGKAAVMGARLLDRTMRAFGKKAEVDPVSVEMAQYYWYIDSSKAQEELDWQPRSPNETLRDTVRWIQKNHPEFAPKRKRRKPPEEFVPKETVEFAEKMANGE</sequence>
<proteinExistence type="predicted"/>
<feature type="domain" description="NAD-dependent epimerase/dehydratase" evidence="2">
    <location>
        <begin position="27"/>
        <end position="252"/>
    </location>
</feature>
<gene>
    <name evidence="3" type="ORF">FIV42_27130</name>
</gene>
<dbReference type="GO" id="GO:0004029">
    <property type="term" value="F:aldehyde dehydrogenase (NAD+) activity"/>
    <property type="evidence" value="ECO:0007669"/>
    <property type="project" value="TreeGrafter"/>
</dbReference>
<evidence type="ECO:0000313" key="4">
    <source>
        <dbReference type="Proteomes" id="UP000315995"/>
    </source>
</evidence>
<accession>A0A5B8YGM3</accession>